<accession>A0A7G9FX90</accession>
<dbReference type="KEGG" id="ssun:H9Q77_03225"/>
<evidence type="ECO:0000313" key="2">
    <source>
        <dbReference type="Proteomes" id="UP000515981"/>
    </source>
</evidence>
<sequence length="168" mass="18904">MGTVYDKLVDQAEAMVNIINKKYVAGNRMAYLALLSGVGSCRIESYPGAGHNYQAVVDAIHNCYARDNTSGIDTGYRDGLYAMIKVAGSFSALQTLMNILFYQLKKEKEGKAQFKIDIQEVMSKVNLLISENRVSYEKEYISFDSWLERNSKFAYENYGIKLGKEAFG</sequence>
<dbReference type="EMBL" id="CP060633">
    <property type="protein sequence ID" value="QNM03172.1"/>
    <property type="molecule type" value="Genomic_DNA"/>
</dbReference>
<proteinExistence type="predicted"/>
<name>A0A7G9FX90_9FIRM</name>
<evidence type="ECO:0000313" key="1">
    <source>
        <dbReference type="EMBL" id="QNM03172.1"/>
    </source>
</evidence>
<dbReference type="Proteomes" id="UP000515981">
    <property type="component" value="Chromosome"/>
</dbReference>
<protein>
    <submittedName>
        <fullName evidence="1">Uncharacterized protein</fullName>
    </submittedName>
</protein>
<keyword evidence="2" id="KW-1185">Reference proteome</keyword>
<gene>
    <name evidence="1" type="ORF">H9Q77_03225</name>
</gene>
<reference evidence="1 2" key="1">
    <citation type="submission" date="2020-08" db="EMBL/GenBank/DDBJ databases">
        <authorList>
            <person name="Liu C."/>
            <person name="Sun Q."/>
        </authorList>
    </citation>
    <scope>NUCLEOTIDE SEQUENCE [LARGE SCALE GENOMIC DNA]</scope>
    <source>
        <strain evidence="1 2">NSJ-8</strain>
    </source>
</reference>
<dbReference type="RefSeq" id="WP_249326524.1">
    <property type="nucleotide sequence ID" value="NZ_CP060633.1"/>
</dbReference>
<organism evidence="1 2">
    <name type="scientific">Simiaoa sunii</name>
    <dbReference type="NCBI Taxonomy" id="2763672"/>
    <lineage>
        <taxon>Bacteria</taxon>
        <taxon>Bacillati</taxon>
        <taxon>Bacillota</taxon>
        <taxon>Clostridia</taxon>
        <taxon>Lachnospirales</taxon>
        <taxon>Lachnospiraceae</taxon>
        <taxon>Simiaoa</taxon>
    </lineage>
</organism>
<dbReference type="AlphaFoldDB" id="A0A7G9FX90"/>